<dbReference type="Proteomes" id="UP000011873">
    <property type="component" value="Unassembled WGS sequence"/>
</dbReference>
<dbReference type="AlphaFoldDB" id="M6BQG5"/>
<reference evidence="1 2" key="1">
    <citation type="submission" date="2013-01" db="EMBL/GenBank/DDBJ databases">
        <authorList>
            <person name="Harkins D.M."/>
            <person name="Durkin A.S."/>
            <person name="Brinkac L.M."/>
            <person name="Haft D.H."/>
            <person name="Selengut J.D."/>
            <person name="Sanka R."/>
            <person name="DePew J."/>
            <person name="Purushe J."/>
            <person name="Galloway R.L."/>
            <person name="Vinetz J.M."/>
            <person name="Sutton G.G."/>
            <person name="Nierman W.C."/>
            <person name="Fouts D.E."/>
        </authorList>
    </citation>
    <scope>NUCLEOTIDE SEQUENCE [LARGE SCALE GENOMIC DNA]</scope>
    <source>
        <strain evidence="1 2">Sponselee CDC</strain>
    </source>
</reference>
<name>M6BQG5_LEPBO</name>
<accession>M6BQG5</accession>
<dbReference type="EMBL" id="ANMU01000073">
    <property type="protein sequence ID" value="EMJ81982.1"/>
    <property type="molecule type" value="Genomic_DNA"/>
</dbReference>
<organism evidence="1 2">
    <name type="scientific">Leptospira borgpetersenii serovar Hardjo-bovis str. Sponselee</name>
    <dbReference type="NCBI Taxonomy" id="1303729"/>
    <lineage>
        <taxon>Bacteria</taxon>
        <taxon>Pseudomonadati</taxon>
        <taxon>Spirochaetota</taxon>
        <taxon>Spirochaetia</taxon>
        <taxon>Leptospirales</taxon>
        <taxon>Leptospiraceae</taxon>
        <taxon>Leptospira</taxon>
    </lineage>
</organism>
<protein>
    <recommendedName>
        <fullName evidence="3">DNA alkylation repair enzyme domain protein</fullName>
    </recommendedName>
</protein>
<comment type="caution">
    <text evidence="1">The sequence shown here is derived from an EMBL/GenBank/DDBJ whole genome shotgun (WGS) entry which is preliminary data.</text>
</comment>
<proteinExistence type="predicted"/>
<dbReference type="PATRIC" id="fig|1218567.3.peg.1878"/>
<gene>
    <name evidence="1" type="ORF">LEP1GSC016_1897</name>
</gene>
<sequence>MEEIFRLLLTKADTKNFHTTKGIGWTVKTISKFHPDIIQKFESHLKTDESIRSFFKTK</sequence>
<evidence type="ECO:0008006" key="3">
    <source>
        <dbReference type="Google" id="ProtNLM"/>
    </source>
</evidence>
<evidence type="ECO:0000313" key="2">
    <source>
        <dbReference type="Proteomes" id="UP000011873"/>
    </source>
</evidence>
<evidence type="ECO:0000313" key="1">
    <source>
        <dbReference type="EMBL" id="EMJ81982.1"/>
    </source>
</evidence>
<dbReference type="Gene3D" id="1.25.40.290">
    <property type="entry name" value="ARM repeat domains"/>
    <property type="match status" value="1"/>
</dbReference>